<dbReference type="InterPro" id="IPR021889">
    <property type="entry name" value="DUF3500"/>
</dbReference>
<dbReference type="OrthoDB" id="581140at2"/>
<dbReference type="Pfam" id="PF12006">
    <property type="entry name" value="DUF3500"/>
    <property type="match status" value="1"/>
</dbReference>
<dbReference type="EMBL" id="LMWW01000025">
    <property type="protein sequence ID" value="KUN83327.1"/>
    <property type="molecule type" value="Genomic_DNA"/>
</dbReference>
<reference evidence="1 2" key="1">
    <citation type="submission" date="2015-10" db="EMBL/GenBank/DDBJ databases">
        <title>Draft genome sequence of Streptomyces griseoruber DSM 40281, type strain for the species Streptomyces griseoruber.</title>
        <authorList>
            <person name="Ruckert C."/>
            <person name="Winkler A."/>
            <person name="Kalinowski J."/>
            <person name="Kampfer P."/>
            <person name="Glaeser S."/>
        </authorList>
    </citation>
    <scope>NUCLEOTIDE SEQUENCE [LARGE SCALE GENOMIC DNA]</scope>
    <source>
        <strain evidence="1 2">DSM 40281</strain>
    </source>
</reference>
<dbReference type="Proteomes" id="UP000052982">
    <property type="component" value="Unassembled WGS sequence"/>
</dbReference>
<evidence type="ECO:0008006" key="3">
    <source>
        <dbReference type="Google" id="ProtNLM"/>
    </source>
</evidence>
<dbReference type="STRING" id="1943.AQJ64_17855"/>
<accession>A0A101T035</accession>
<gene>
    <name evidence="1" type="ORF">AQJ64_17855</name>
</gene>
<dbReference type="RefSeq" id="WP_055631678.1">
    <property type="nucleotide sequence ID" value="NZ_KQ948768.1"/>
</dbReference>
<dbReference type="AlphaFoldDB" id="A0A101T035"/>
<protein>
    <recommendedName>
        <fullName evidence="3">DUF3500 domain-containing protein</fullName>
    </recommendedName>
</protein>
<proteinExistence type="predicted"/>
<keyword evidence="2" id="KW-1185">Reference proteome</keyword>
<sequence length="405" mass="44997">MTDLQGGYRPRTERLALKRGTVDFSDDPGVAAIMKLVGDAELPPVAETAGEPFVGITTDGQPVTDLFTLTDEGAPTEQAVHNALGYLGLLTAAQQAIAVLPVDATEWRVWSNAFLTFPEHGLLLQELPRPAREAALSVIEATVSPEGYELLREAMRLNADLGKLVGKYPDTLTEYCYRFTLFGEPSLRQPWGWQLAGHHIDLHAVFIGGQLVLTPTFLGVEFGGEAVFGDHRERAREFMDSLSAPQRDQALLYGSMLSADLPPELSGIVDGRHRAAAGRDNRVLPYVGLAGDRLTPGQRELLLSLTDPYLETLPPEPRAHRRNQIERFLDDTHLGWIGTWDPRAPFYYRVHSPVVLIEYDNHAGIFLDNDEPEPYHVHTIVRTPNGGDYGKDLLRQHYAHQHPHT</sequence>
<dbReference type="PANTHER" id="PTHR37489">
    <property type="entry name" value="DUF3500 DOMAIN-CONTAINING PROTEIN"/>
    <property type="match status" value="1"/>
</dbReference>
<name>A0A101T035_9ACTN</name>
<evidence type="ECO:0000313" key="2">
    <source>
        <dbReference type="Proteomes" id="UP000052982"/>
    </source>
</evidence>
<evidence type="ECO:0000313" key="1">
    <source>
        <dbReference type="EMBL" id="KUN83327.1"/>
    </source>
</evidence>
<dbReference type="PANTHER" id="PTHR37489:SF1">
    <property type="entry name" value="DUF3500 DOMAIN-CONTAINING PROTEIN"/>
    <property type="match status" value="1"/>
</dbReference>
<comment type="caution">
    <text evidence="1">The sequence shown here is derived from an EMBL/GenBank/DDBJ whole genome shotgun (WGS) entry which is preliminary data.</text>
</comment>
<organism evidence="1 2">
    <name type="scientific">Streptomyces griseoruber</name>
    <dbReference type="NCBI Taxonomy" id="1943"/>
    <lineage>
        <taxon>Bacteria</taxon>
        <taxon>Bacillati</taxon>
        <taxon>Actinomycetota</taxon>
        <taxon>Actinomycetes</taxon>
        <taxon>Kitasatosporales</taxon>
        <taxon>Streptomycetaceae</taxon>
        <taxon>Streptomyces</taxon>
    </lineage>
</organism>